<dbReference type="InterPro" id="IPR036188">
    <property type="entry name" value="FAD/NAD-bd_sf"/>
</dbReference>
<dbReference type="Proteomes" id="UP000010472">
    <property type="component" value="Plasmid pCRI9333.01"/>
</dbReference>
<keyword evidence="1" id="KW-0560">Oxidoreductase</keyword>
<proteinExistence type="predicted"/>
<dbReference type="AlphaFoldDB" id="K9W7S2"/>
<evidence type="ECO:0000313" key="4">
    <source>
        <dbReference type="Proteomes" id="UP000010472"/>
    </source>
</evidence>
<dbReference type="HOGENOM" id="CLU_033626_0_0_3"/>
<dbReference type="Pfam" id="PF01494">
    <property type="entry name" value="FAD_binding_3"/>
    <property type="match status" value="1"/>
</dbReference>
<dbReference type="InterPro" id="IPR050631">
    <property type="entry name" value="PheA/TfdB_FAD_monoxygenase"/>
</dbReference>
<name>K9W7S2_9CYAN</name>
<sequence length="424" mass="47378">MSQAREERITTNKEAIIPDTILDVQETSCCIVGGGPTGIVLALILARQGIQVTLLEAHKTFERDFRGDLIQAGAMEIMDELGLTEQLLAQVPHSKTSQMEFSLCGQTVSFANFSKLKTRHPYITIIPQVKLIEFLTESAKRYPNFQLIAGANVQQLIEKNGIITGVRYRRSGGWHEVRSQLTVAADGRFSPVRKLAGMELIETAAPMDLLWFRLPRHSNEPEGLRVRYGSKRVLVTYNTSDGNWQIAAVIPKGNYRQMQTEGIEALQQSIVEVVPEFGDRVHHLKDWKQTSLLSVQMGRLSQWYRPGLLLLGDAAHVMSPLGGVGITYAIQDAVTAANVLSEPLKRGEVELNHLAAVQRQREFAIKVIQGFQSFTQKRITAKAMQADNSLKLPIYLRLPLLSDLRARLFAFGAFPPHIKVKFSL</sequence>
<dbReference type="GO" id="GO:0071949">
    <property type="term" value="F:FAD binding"/>
    <property type="evidence" value="ECO:0007669"/>
    <property type="project" value="InterPro"/>
</dbReference>
<reference evidence="3 4" key="1">
    <citation type="submission" date="2012-06" db="EMBL/GenBank/DDBJ databases">
        <title>Finished plasmid 1 of genome of Crinalium epipsammum PCC 9333.</title>
        <authorList>
            <consortium name="US DOE Joint Genome Institute"/>
            <person name="Gugger M."/>
            <person name="Coursin T."/>
            <person name="Rippka R."/>
            <person name="Tandeau De Marsac N."/>
            <person name="Huntemann M."/>
            <person name="Wei C.-L."/>
            <person name="Han J."/>
            <person name="Detter J.C."/>
            <person name="Han C."/>
            <person name="Tapia R."/>
            <person name="Davenport K."/>
            <person name="Daligault H."/>
            <person name="Erkkila T."/>
            <person name="Gu W."/>
            <person name="Munk A.C.C."/>
            <person name="Teshima H."/>
            <person name="Xu Y."/>
            <person name="Chain P."/>
            <person name="Chen A."/>
            <person name="Krypides N."/>
            <person name="Mavromatis K."/>
            <person name="Markowitz V."/>
            <person name="Szeto E."/>
            <person name="Ivanova N."/>
            <person name="Mikhailova N."/>
            <person name="Ovchinnikova G."/>
            <person name="Pagani I."/>
            <person name="Pati A."/>
            <person name="Goodwin L."/>
            <person name="Peters L."/>
            <person name="Pitluck S."/>
            <person name="Woyke T."/>
            <person name="Kerfeld C."/>
        </authorList>
    </citation>
    <scope>NUCLEOTIDE SEQUENCE [LARGE SCALE GENOMIC DNA]</scope>
    <source>
        <strain evidence="3 4">PCC 9333</strain>
        <plasmid evidence="4">Plasmid pCRI9333.01</plasmid>
    </source>
</reference>
<keyword evidence="3" id="KW-0614">Plasmid</keyword>
<dbReference type="Gene3D" id="3.50.50.60">
    <property type="entry name" value="FAD/NAD(P)-binding domain"/>
    <property type="match status" value="1"/>
</dbReference>
<evidence type="ECO:0000313" key="3">
    <source>
        <dbReference type="EMBL" id="AFZ15510.1"/>
    </source>
</evidence>
<geneLocation type="plasmid" evidence="3 4">
    <name>pCRI9333.01</name>
</geneLocation>
<dbReference type="InterPro" id="IPR002938">
    <property type="entry name" value="FAD-bd"/>
</dbReference>
<keyword evidence="3" id="KW-0503">Monooxygenase</keyword>
<protein>
    <submittedName>
        <fullName evidence="3">Monooxygenase FAD-binding protein</fullName>
    </submittedName>
</protein>
<dbReference type="OrthoDB" id="9806565at2"/>
<dbReference type="PRINTS" id="PR00420">
    <property type="entry name" value="RNGMNOXGNASE"/>
</dbReference>
<dbReference type="RefSeq" id="WP_015179941.1">
    <property type="nucleotide sequence ID" value="NC_019733.1"/>
</dbReference>
<dbReference type="GO" id="GO:0004497">
    <property type="term" value="F:monooxygenase activity"/>
    <property type="evidence" value="ECO:0007669"/>
    <property type="project" value="UniProtKB-KW"/>
</dbReference>
<keyword evidence="4" id="KW-1185">Reference proteome</keyword>
<organism evidence="3 4">
    <name type="scientific">Crinalium epipsammum PCC 9333</name>
    <dbReference type="NCBI Taxonomy" id="1173022"/>
    <lineage>
        <taxon>Bacteria</taxon>
        <taxon>Bacillati</taxon>
        <taxon>Cyanobacteriota</taxon>
        <taxon>Cyanophyceae</taxon>
        <taxon>Gomontiellales</taxon>
        <taxon>Gomontiellaceae</taxon>
        <taxon>Crinalium</taxon>
    </lineage>
</organism>
<dbReference type="EMBL" id="CP003621">
    <property type="protein sequence ID" value="AFZ15510.1"/>
    <property type="molecule type" value="Genomic_DNA"/>
</dbReference>
<gene>
    <name evidence="3" type="ORF">Cri9333_4732</name>
</gene>
<dbReference type="KEGG" id="cep:Cri9333_4732"/>
<dbReference type="Gene3D" id="3.30.70.2450">
    <property type="match status" value="1"/>
</dbReference>
<feature type="domain" description="FAD-binding" evidence="2">
    <location>
        <begin position="26"/>
        <end position="366"/>
    </location>
</feature>
<dbReference type="SUPFAM" id="SSF51905">
    <property type="entry name" value="FAD/NAD(P)-binding domain"/>
    <property type="match status" value="1"/>
</dbReference>
<dbReference type="PANTHER" id="PTHR43476">
    <property type="entry name" value="3-(3-HYDROXY-PHENYL)PROPIONATE/3-HYDROXYCINNAMIC ACID HYDROXYLASE"/>
    <property type="match status" value="1"/>
</dbReference>
<evidence type="ECO:0000256" key="1">
    <source>
        <dbReference type="ARBA" id="ARBA00023002"/>
    </source>
</evidence>
<accession>K9W7S2</accession>
<evidence type="ECO:0000259" key="2">
    <source>
        <dbReference type="Pfam" id="PF01494"/>
    </source>
</evidence>
<dbReference type="PANTHER" id="PTHR43476:SF5">
    <property type="entry name" value="FAD-DEPENDENT MONOOXYGENASE"/>
    <property type="match status" value="1"/>
</dbReference>